<name>A0AA86Q5K1_9EUKA</name>
<proteinExistence type="predicted"/>
<dbReference type="EMBL" id="CATOUU010000759">
    <property type="protein sequence ID" value="CAI9946262.1"/>
    <property type="molecule type" value="Genomic_DNA"/>
</dbReference>
<dbReference type="EMBL" id="CAXDID020000287">
    <property type="protein sequence ID" value="CAL6070854.1"/>
    <property type="molecule type" value="Genomic_DNA"/>
</dbReference>
<evidence type="ECO:0000313" key="5">
    <source>
        <dbReference type="EMBL" id="CAL6070845.1"/>
    </source>
</evidence>
<evidence type="ECO:0000313" key="4">
    <source>
        <dbReference type="EMBL" id="CAI9946264.1"/>
    </source>
</evidence>
<gene>
    <name evidence="2" type="ORF">HINF_LOCUS33904</name>
    <name evidence="3" type="ORF">HINF_LOCUS33907</name>
    <name evidence="4" type="ORF">HINF_LOCUS33909</name>
    <name evidence="5" type="ORF">HINF_LOCUS54862</name>
    <name evidence="6" type="ORF">HINF_LOCUS54865</name>
    <name evidence="7" type="ORF">HINF_LOCUS54867</name>
</gene>
<evidence type="ECO:0000313" key="7">
    <source>
        <dbReference type="EMBL" id="CAL6070854.1"/>
    </source>
</evidence>
<evidence type="ECO:0000256" key="1">
    <source>
        <dbReference type="SAM" id="Phobius"/>
    </source>
</evidence>
<feature type="transmembrane region" description="Helical" evidence="1">
    <location>
        <begin position="53"/>
        <end position="76"/>
    </location>
</feature>
<evidence type="ECO:0000313" key="2">
    <source>
        <dbReference type="EMBL" id="CAI9946259.1"/>
    </source>
</evidence>
<evidence type="ECO:0000313" key="3">
    <source>
        <dbReference type="EMBL" id="CAI9946262.1"/>
    </source>
</evidence>
<evidence type="ECO:0000313" key="6">
    <source>
        <dbReference type="EMBL" id="CAL6070850.1"/>
    </source>
</evidence>
<dbReference type="EMBL" id="CAXDID020000287">
    <property type="protein sequence ID" value="CAL6070850.1"/>
    <property type="molecule type" value="Genomic_DNA"/>
</dbReference>
<evidence type="ECO:0000313" key="8">
    <source>
        <dbReference type="Proteomes" id="UP001642409"/>
    </source>
</evidence>
<organism evidence="4">
    <name type="scientific">Hexamita inflata</name>
    <dbReference type="NCBI Taxonomy" id="28002"/>
    <lineage>
        <taxon>Eukaryota</taxon>
        <taxon>Metamonada</taxon>
        <taxon>Diplomonadida</taxon>
        <taxon>Hexamitidae</taxon>
        <taxon>Hexamitinae</taxon>
        <taxon>Hexamita</taxon>
    </lineage>
</organism>
<reference evidence="5 8" key="2">
    <citation type="submission" date="2024-07" db="EMBL/GenBank/DDBJ databases">
        <authorList>
            <person name="Akdeniz Z."/>
        </authorList>
    </citation>
    <scope>NUCLEOTIDE SEQUENCE [LARGE SCALE GENOMIC DNA]</scope>
</reference>
<accession>A0AA86Q5K1</accession>
<dbReference type="EMBL" id="CAXDID020000287">
    <property type="protein sequence ID" value="CAL6070845.1"/>
    <property type="molecule type" value="Genomic_DNA"/>
</dbReference>
<dbReference type="EMBL" id="CATOUU010000759">
    <property type="protein sequence ID" value="CAI9946264.1"/>
    <property type="molecule type" value="Genomic_DNA"/>
</dbReference>
<dbReference type="EMBL" id="CATOUU010000759">
    <property type="protein sequence ID" value="CAI9946259.1"/>
    <property type="molecule type" value="Genomic_DNA"/>
</dbReference>
<keyword evidence="8" id="KW-1185">Reference proteome</keyword>
<sequence>MYGSVTQLSVKLHLKQNNTDKLTIQIHKQLILLRGINNRILLVGDFGVFNVNVYYIFQITAELLIILFQISIFPMASQLARSLVLRLQKLYCTSQFEIHMTLFSNGSSFRLCALILQRKFKLSLLGFCADFRVCMPLRAYNNHNIELISIYSDKQKLLFKLYCNSTREQLRFENIYEVLLQI</sequence>
<keyword evidence="1" id="KW-0472">Membrane</keyword>
<keyword evidence="1" id="KW-1133">Transmembrane helix</keyword>
<dbReference type="AlphaFoldDB" id="A0AA86Q5K1"/>
<reference evidence="4" key="1">
    <citation type="submission" date="2023-06" db="EMBL/GenBank/DDBJ databases">
        <authorList>
            <person name="Kurt Z."/>
        </authorList>
    </citation>
    <scope>NUCLEOTIDE SEQUENCE</scope>
</reference>
<dbReference type="Proteomes" id="UP001642409">
    <property type="component" value="Unassembled WGS sequence"/>
</dbReference>
<keyword evidence="1" id="KW-0812">Transmembrane</keyword>
<comment type="caution">
    <text evidence="4">The sequence shown here is derived from an EMBL/GenBank/DDBJ whole genome shotgun (WGS) entry which is preliminary data.</text>
</comment>
<protein>
    <submittedName>
        <fullName evidence="5">Hypothetical_protein</fullName>
    </submittedName>
</protein>